<accession>A0A829R8Q5</accession>
<dbReference type="EMBL" id="AODG01000007">
    <property type="protein sequence ID" value="EUJ28588.1"/>
    <property type="molecule type" value="Genomic_DNA"/>
</dbReference>
<dbReference type="RefSeq" id="WP_052009124.1">
    <property type="nucleotide sequence ID" value="NZ_AODG01000007.1"/>
</dbReference>
<gene>
    <name evidence="1" type="ORF">LMUR_05787</name>
</gene>
<proteinExistence type="predicted"/>
<evidence type="ECO:0000313" key="2">
    <source>
        <dbReference type="Proteomes" id="UP000019251"/>
    </source>
</evidence>
<reference evidence="1 2" key="1">
    <citation type="submission" date="2012-12" db="EMBL/GenBank/DDBJ databases">
        <title>Novel taxa of Listeriaceae from agricultural environments in the United States.</title>
        <authorList>
            <person name="den Bakker H.C."/>
            <person name="Allred A."/>
            <person name="Warchocki S."/>
            <person name="Wright E.M."/>
            <person name="Burrell A."/>
            <person name="Nightingale K.K."/>
            <person name="Kephart D."/>
            <person name="Wiedmann M."/>
        </authorList>
    </citation>
    <scope>NUCLEOTIDE SEQUENCE [LARGE SCALE GENOMIC DNA]</scope>
    <source>
        <strain evidence="1 2">FSL F6-1183</strain>
    </source>
</reference>
<protein>
    <submittedName>
        <fullName evidence="1">Uncharacterized protein</fullName>
    </submittedName>
</protein>
<organism evidence="1 2">
    <name type="scientific">Listeria grayi FSL F6-1183</name>
    <dbReference type="NCBI Taxonomy" id="1265827"/>
    <lineage>
        <taxon>Bacteria</taxon>
        <taxon>Bacillati</taxon>
        <taxon>Bacillota</taxon>
        <taxon>Bacilli</taxon>
        <taxon>Bacillales</taxon>
        <taxon>Listeriaceae</taxon>
        <taxon>Listeria</taxon>
    </lineage>
</organism>
<dbReference type="Proteomes" id="UP000019251">
    <property type="component" value="Unassembled WGS sequence"/>
</dbReference>
<evidence type="ECO:0000313" key="1">
    <source>
        <dbReference type="EMBL" id="EUJ28588.1"/>
    </source>
</evidence>
<name>A0A829R8Q5_LISGR</name>
<dbReference type="AlphaFoldDB" id="A0A829R8Q5"/>
<sequence length="211" mass="23395">MKREIKKSWISSVCVSLALTMGISLVLPSIGAYATETPIKEVKDMPQTAAKDDLSQYDRYIEIVNNQYVFSAQGKANINLAEVNQVQQQLSYTNKIIADKGLTIDKENRTATYLDFSSAATSSNNLVSITARKYKQGVTKIKFHWNYARVYLSKTAVKNIGSGMSLGGIWIPHPIVKTACATLGVVVSRCPGGIWFEYNYFATFLGKCGWQ</sequence>
<comment type="caution">
    <text evidence="1">The sequence shown here is derived from an EMBL/GenBank/DDBJ whole genome shotgun (WGS) entry which is preliminary data.</text>
</comment>